<dbReference type="InterPro" id="IPR010690">
    <property type="entry name" value="YqfD"/>
</dbReference>
<accession>A0A9D2T0D9</accession>
<evidence type="ECO:0000313" key="2">
    <source>
        <dbReference type="EMBL" id="HJC40485.1"/>
    </source>
</evidence>
<gene>
    <name evidence="2" type="ORF">H9701_02895</name>
</gene>
<organism evidence="2 3">
    <name type="scientific">Candidatus Intestinimonas pullistercoris</name>
    <dbReference type="NCBI Taxonomy" id="2838623"/>
    <lineage>
        <taxon>Bacteria</taxon>
        <taxon>Bacillati</taxon>
        <taxon>Bacillota</taxon>
        <taxon>Clostridia</taxon>
        <taxon>Eubacteriales</taxon>
        <taxon>Intestinimonas</taxon>
    </lineage>
</organism>
<dbReference type="AlphaFoldDB" id="A0A9D2T0D9"/>
<comment type="caution">
    <text evidence="2">The sequence shown here is derived from an EMBL/GenBank/DDBJ whole genome shotgun (WGS) entry which is preliminary data.</text>
</comment>
<evidence type="ECO:0000313" key="3">
    <source>
        <dbReference type="Proteomes" id="UP000823882"/>
    </source>
</evidence>
<reference evidence="2" key="1">
    <citation type="journal article" date="2021" name="PeerJ">
        <title>Extensive microbial diversity within the chicken gut microbiome revealed by metagenomics and culture.</title>
        <authorList>
            <person name="Gilroy R."/>
            <person name="Ravi A."/>
            <person name="Getino M."/>
            <person name="Pursley I."/>
            <person name="Horton D.L."/>
            <person name="Alikhan N.F."/>
            <person name="Baker D."/>
            <person name="Gharbi K."/>
            <person name="Hall N."/>
            <person name="Watson M."/>
            <person name="Adriaenssens E.M."/>
            <person name="Foster-Nyarko E."/>
            <person name="Jarju S."/>
            <person name="Secka A."/>
            <person name="Antonio M."/>
            <person name="Oren A."/>
            <person name="Chaudhuri R.R."/>
            <person name="La Ragione R."/>
            <person name="Hildebrand F."/>
            <person name="Pallen M.J."/>
        </authorList>
    </citation>
    <scope>NUCLEOTIDE SEQUENCE</scope>
    <source>
        <strain evidence="2">CHK186-1790</strain>
    </source>
</reference>
<keyword evidence="1" id="KW-1133">Transmembrane helix</keyword>
<reference evidence="2" key="2">
    <citation type="submission" date="2021-04" db="EMBL/GenBank/DDBJ databases">
        <authorList>
            <person name="Gilroy R."/>
        </authorList>
    </citation>
    <scope>NUCLEOTIDE SEQUENCE</scope>
    <source>
        <strain evidence="2">CHK186-1790</strain>
    </source>
</reference>
<proteinExistence type="predicted"/>
<name>A0A9D2T0D9_9FIRM</name>
<keyword evidence="1" id="KW-0812">Transmembrane</keyword>
<dbReference type="EMBL" id="DWWJ01000058">
    <property type="protein sequence ID" value="HJC40485.1"/>
    <property type="molecule type" value="Genomic_DNA"/>
</dbReference>
<feature type="transmembrane region" description="Helical" evidence="1">
    <location>
        <begin position="88"/>
        <end position="109"/>
    </location>
</feature>
<evidence type="ECO:0000256" key="1">
    <source>
        <dbReference type="SAM" id="Phobius"/>
    </source>
</evidence>
<keyword evidence="1" id="KW-0472">Membrane</keyword>
<dbReference type="Pfam" id="PF06898">
    <property type="entry name" value="YqfD"/>
    <property type="match status" value="1"/>
</dbReference>
<protein>
    <submittedName>
        <fullName evidence="2">Sporulation protein YqfD</fullName>
    </submittedName>
</protein>
<dbReference type="Proteomes" id="UP000823882">
    <property type="component" value="Unassembled WGS sequence"/>
</dbReference>
<sequence length="415" mass="45544">MQAIINFLRGSVLFTVTGAFPERFLNLCAQAGVGFWDLEWLDPHTLRLRVSRRDARRVGPLAEKVLCEARARRHLGFPYFLAGFRKRYALLLGLALSLAAVCLLSRFVLTIEVSGNKTVSTAAILTELSRQGVRVGAYGPGLDVRRISQESLLRLDGLAWMSINLHGTRAEVLVREKLPEPEVRDESTPANVVAQADGVILDLEVLDGQAAFQEGEAVLRGEVVISGTMDLREPEYSAVDAGQRLVHARGNVWARTYRTLTAQIPLEAQVKRYTGEEETQWSLLALGRTVNFFGKGGVFSEGYDKIVETHPLTLPGGRVMPLALRRTEYRAYVTEPAALNAGAARSMLEERLLERLDALIGEDGEVLDTVFTVREEDGMLAVTLRAECREQIGREVPFAGSVGELIPGTSSGGEG</sequence>